<proteinExistence type="inferred from homology"/>
<dbReference type="PRINTS" id="PR00385">
    <property type="entry name" value="P450"/>
</dbReference>
<keyword evidence="8 13" id="KW-0560">Oxidoreductase</keyword>
<dbReference type="SUPFAM" id="SSF48264">
    <property type="entry name" value="Cytochrome P450"/>
    <property type="match status" value="1"/>
</dbReference>
<dbReference type="Gene3D" id="1.10.630.10">
    <property type="entry name" value="Cytochrome P450"/>
    <property type="match status" value="1"/>
</dbReference>
<dbReference type="InterPro" id="IPR052306">
    <property type="entry name" value="CYP450_71D"/>
</dbReference>
<dbReference type="PANTHER" id="PTHR47953:SF19">
    <property type="entry name" value="OS06G0641600 PROTEIN"/>
    <property type="match status" value="1"/>
</dbReference>
<dbReference type="InterPro" id="IPR001128">
    <property type="entry name" value="Cyt_P450"/>
</dbReference>
<keyword evidence="7" id="KW-1133">Transmembrane helix</keyword>
<dbReference type="AlphaFoldDB" id="A0AA88J417"/>
<dbReference type="Proteomes" id="UP001187192">
    <property type="component" value="Unassembled WGS sequence"/>
</dbReference>
<gene>
    <name evidence="14" type="ORF">TIFTF001_031308</name>
</gene>
<dbReference type="PANTHER" id="PTHR47953">
    <property type="entry name" value="OS08G0105600 PROTEIN"/>
    <property type="match status" value="1"/>
</dbReference>
<keyword evidence="5" id="KW-0812">Transmembrane</keyword>
<dbReference type="GO" id="GO:0016020">
    <property type="term" value="C:membrane"/>
    <property type="evidence" value="ECO:0007669"/>
    <property type="project" value="UniProtKB-SubCell"/>
</dbReference>
<reference evidence="14" key="1">
    <citation type="submission" date="2023-07" db="EMBL/GenBank/DDBJ databases">
        <title>draft genome sequence of fig (Ficus carica).</title>
        <authorList>
            <person name="Takahashi T."/>
            <person name="Nishimura K."/>
        </authorList>
    </citation>
    <scope>NUCLEOTIDE SEQUENCE</scope>
</reference>
<dbReference type="Pfam" id="PF00067">
    <property type="entry name" value="p450"/>
    <property type="match status" value="1"/>
</dbReference>
<evidence type="ECO:0000256" key="2">
    <source>
        <dbReference type="ARBA" id="ARBA00004167"/>
    </source>
</evidence>
<evidence type="ECO:0000256" key="3">
    <source>
        <dbReference type="ARBA" id="ARBA00010617"/>
    </source>
</evidence>
<dbReference type="GO" id="GO:0020037">
    <property type="term" value="F:heme binding"/>
    <property type="evidence" value="ECO:0007669"/>
    <property type="project" value="InterPro"/>
</dbReference>
<evidence type="ECO:0000256" key="8">
    <source>
        <dbReference type="ARBA" id="ARBA00023002"/>
    </source>
</evidence>
<evidence type="ECO:0000256" key="6">
    <source>
        <dbReference type="ARBA" id="ARBA00022723"/>
    </source>
</evidence>
<evidence type="ECO:0000256" key="9">
    <source>
        <dbReference type="ARBA" id="ARBA00023004"/>
    </source>
</evidence>
<sequence>MILITRKRSTSQHTKLLFSTPNLPPGPRGLPIIGNLHLFVGNSVLPHRRLRDLAKKYGPLMHLKLGEVSHIIISSPEAAKDMFKTHDLNFSQRPLLLGGSKYSSLDIVFSPYGDYWRELRRICTQELLSPKRVQSFRSIREEEVSNLISDLRSNKGLVVNLSKKIFSLTYSITARAAFGKKCKEQEEFMALVKEALEIAGGFSVCDVFPSQTWLHWISGMGSKLEENYKKMDGILENIIKDYQVDKAARTSRKDAAESLLDVLFNLQGNEGNGFSLETRHIKAIILDIFIAGSDSSSTVVEWAVLEMLKNPRVLEKAQKEVRRVFGGKENVDETNLHELELLNLVIKETLRLRPPGPLIPRESKESCVINGYQIPAKSKIVVNAWAIARDPDYWTEAERFHPERFIERSVDFKGTEFEFIPFGAGRRMCAGVSFGLADIKLPLAQLLFHFDWRLPDGINHENLDMSESFGFSVRRKENLYLIPIPRNHVPIA</sequence>
<evidence type="ECO:0000256" key="10">
    <source>
        <dbReference type="ARBA" id="ARBA00023033"/>
    </source>
</evidence>
<dbReference type="GO" id="GO:0005506">
    <property type="term" value="F:iron ion binding"/>
    <property type="evidence" value="ECO:0007669"/>
    <property type="project" value="InterPro"/>
</dbReference>
<dbReference type="GO" id="GO:0004497">
    <property type="term" value="F:monooxygenase activity"/>
    <property type="evidence" value="ECO:0007669"/>
    <property type="project" value="UniProtKB-KW"/>
</dbReference>
<dbReference type="CDD" id="cd11072">
    <property type="entry name" value="CYP71-like"/>
    <property type="match status" value="1"/>
</dbReference>
<evidence type="ECO:0000256" key="7">
    <source>
        <dbReference type="ARBA" id="ARBA00022989"/>
    </source>
</evidence>
<comment type="subcellular location">
    <subcellularLocation>
        <location evidence="2">Membrane</location>
        <topology evidence="2">Single-pass membrane protein</topology>
    </subcellularLocation>
</comment>
<dbReference type="InterPro" id="IPR017972">
    <property type="entry name" value="Cyt_P450_CS"/>
</dbReference>
<keyword evidence="11" id="KW-0472">Membrane</keyword>
<keyword evidence="10 13" id="KW-0503">Monooxygenase</keyword>
<dbReference type="GO" id="GO:0016705">
    <property type="term" value="F:oxidoreductase activity, acting on paired donors, with incorporation or reduction of molecular oxygen"/>
    <property type="evidence" value="ECO:0007669"/>
    <property type="project" value="InterPro"/>
</dbReference>
<feature type="binding site" description="axial binding residue" evidence="12">
    <location>
        <position position="429"/>
    </location>
    <ligand>
        <name>heme</name>
        <dbReference type="ChEBI" id="CHEBI:30413"/>
    </ligand>
    <ligandPart>
        <name>Fe</name>
        <dbReference type="ChEBI" id="CHEBI:18248"/>
    </ligandPart>
</feature>
<dbReference type="FunFam" id="1.10.630.10:FF:000043">
    <property type="entry name" value="Cytochrome P450 99A2"/>
    <property type="match status" value="1"/>
</dbReference>
<keyword evidence="6 12" id="KW-0479">Metal-binding</keyword>
<evidence type="ECO:0008006" key="16">
    <source>
        <dbReference type="Google" id="ProtNLM"/>
    </source>
</evidence>
<dbReference type="EMBL" id="BTGU01000125">
    <property type="protein sequence ID" value="GMN62239.1"/>
    <property type="molecule type" value="Genomic_DNA"/>
</dbReference>
<evidence type="ECO:0000256" key="12">
    <source>
        <dbReference type="PIRSR" id="PIRSR602401-1"/>
    </source>
</evidence>
<evidence type="ECO:0000256" key="13">
    <source>
        <dbReference type="RuleBase" id="RU000461"/>
    </source>
</evidence>
<comment type="caution">
    <text evidence="14">The sequence shown here is derived from an EMBL/GenBank/DDBJ whole genome shotgun (WGS) entry which is preliminary data.</text>
</comment>
<comment type="similarity">
    <text evidence="3 13">Belongs to the cytochrome P450 family.</text>
</comment>
<evidence type="ECO:0000256" key="5">
    <source>
        <dbReference type="ARBA" id="ARBA00022692"/>
    </source>
</evidence>
<evidence type="ECO:0000256" key="4">
    <source>
        <dbReference type="ARBA" id="ARBA00022617"/>
    </source>
</evidence>
<dbReference type="PROSITE" id="PS00086">
    <property type="entry name" value="CYTOCHROME_P450"/>
    <property type="match status" value="1"/>
</dbReference>
<dbReference type="InterPro" id="IPR002401">
    <property type="entry name" value="Cyt_P450_E_grp-I"/>
</dbReference>
<comment type="cofactor">
    <cofactor evidence="1 12">
        <name>heme</name>
        <dbReference type="ChEBI" id="CHEBI:30413"/>
    </cofactor>
</comment>
<evidence type="ECO:0000256" key="11">
    <source>
        <dbReference type="ARBA" id="ARBA00023136"/>
    </source>
</evidence>
<evidence type="ECO:0000313" key="15">
    <source>
        <dbReference type="Proteomes" id="UP001187192"/>
    </source>
</evidence>
<evidence type="ECO:0000313" key="14">
    <source>
        <dbReference type="EMBL" id="GMN62239.1"/>
    </source>
</evidence>
<dbReference type="InterPro" id="IPR036396">
    <property type="entry name" value="Cyt_P450_sf"/>
</dbReference>
<accession>A0AA88J417</accession>
<evidence type="ECO:0000256" key="1">
    <source>
        <dbReference type="ARBA" id="ARBA00001971"/>
    </source>
</evidence>
<keyword evidence="4 12" id="KW-0349">Heme</keyword>
<name>A0AA88J417_FICCA</name>
<organism evidence="14 15">
    <name type="scientific">Ficus carica</name>
    <name type="common">Common fig</name>
    <dbReference type="NCBI Taxonomy" id="3494"/>
    <lineage>
        <taxon>Eukaryota</taxon>
        <taxon>Viridiplantae</taxon>
        <taxon>Streptophyta</taxon>
        <taxon>Embryophyta</taxon>
        <taxon>Tracheophyta</taxon>
        <taxon>Spermatophyta</taxon>
        <taxon>Magnoliopsida</taxon>
        <taxon>eudicotyledons</taxon>
        <taxon>Gunneridae</taxon>
        <taxon>Pentapetalae</taxon>
        <taxon>rosids</taxon>
        <taxon>fabids</taxon>
        <taxon>Rosales</taxon>
        <taxon>Moraceae</taxon>
        <taxon>Ficeae</taxon>
        <taxon>Ficus</taxon>
    </lineage>
</organism>
<keyword evidence="9 12" id="KW-0408">Iron</keyword>
<dbReference type="PRINTS" id="PR00463">
    <property type="entry name" value="EP450I"/>
</dbReference>
<keyword evidence="15" id="KW-1185">Reference proteome</keyword>
<protein>
    <recommendedName>
        <fullName evidence="16">Cytochrome P450</fullName>
    </recommendedName>
</protein>